<organism evidence="3">
    <name type="scientific">Nippostrongylus brasiliensis</name>
    <name type="common">Rat hookworm</name>
    <dbReference type="NCBI Taxonomy" id="27835"/>
    <lineage>
        <taxon>Eukaryota</taxon>
        <taxon>Metazoa</taxon>
        <taxon>Ecdysozoa</taxon>
        <taxon>Nematoda</taxon>
        <taxon>Chromadorea</taxon>
        <taxon>Rhabditida</taxon>
        <taxon>Rhabditina</taxon>
        <taxon>Rhabditomorpha</taxon>
        <taxon>Strongyloidea</taxon>
        <taxon>Heligmosomidae</taxon>
        <taxon>Nippostrongylus</taxon>
    </lineage>
</organism>
<dbReference type="InterPro" id="IPR052709">
    <property type="entry name" value="Transposase-MT_Hybrid"/>
</dbReference>
<reference evidence="3" key="1">
    <citation type="submission" date="2017-02" db="UniProtKB">
        <authorList>
            <consortium name="WormBaseParasite"/>
        </authorList>
    </citation>
    <scope>IDENTIFICATION</scope>
</reference>
<gene>
    <name evidence="1" type="ORF">NBR_LOCUS7352</name>
</gene>
<dbReference type="EMBL" id="UYSL01019882">
    <property type="protein sequence ID" value="VDL70941.1"/>
    <property type="molecule type" value="Genomic_DNA"/>
</dbReference>
<name>A0A0N4XWQ7_NIPBR</name>
<dbReference type="PANTHER" id="PTHR46060:SF1">
    <property type="entry name" value="MARINER MOS1 TRANSPOSASE-LIKE PROTEIN"/>
    <property type="match status" value="1"/>
</dbReference>
<sequence>MHLHTLIAPAISQPPYSPDLTPSDYWLFSHLQRHLEGKQFKKESDLKADLKAFFASQHSEFWEKGIDHLRTPWQEVVNADGAYL</sequence>
<evidence type="ECO:0000313" key="2">
    <source>
        <dbReference type="Proteomes" id="UP000271162"/>
    </source>
</evidence>
<evidence type="ECO:0000313" key="1">
    <source>
        <dbReference type="EMBL" id="VDL70941.1"/>
    </source>
</evidence>
<accession>A0A0N4XWQ7</accession>
<dbReference type="GO" id="GO:0003676">
    <property type="term" value="F:nucleic acid binding"/>
    <property type="evidence" value="ECO:0007669"/>
    <property type="project" value="InterPro"/>
</dbReference>
<evidence type="ECO:0000313" key="3">
    <source>
        <dbReference type="WBParaSite" id="NBR_0000735101-mRNA-1"/>
    </source>
</evidence>
<dbReference type="OMA" id="HSEFWEK"/>
<dbReference type="PANTHER" id="PTHR46060">
    <property type="entry name" value="MARINER MOS1 TRANSPOSASE-LIKE PROTEIN"/>
    <property type="match status" value="1"/>
</dbReference>
<dbReference type="AlphaFoldDB" id="A0A0N4XWQ7"/>
<proteinExistence type="predicted"/>
<protein>
    <submittedName>
        <fullName evidence="3">Histone-lysine N-methyltransferase SETMAR</fullName>
    </submittedName>
</protein>
<dbReference type="Gene3D" id="3.30.420.10">
    <property type="entry name" value="Ribonuclease H-like superfamily/Ribonuclease H"/>
    <property type="match status" value="1"/>
</dbReference>
<dbReference type="Proteomes" id="UP000271162">
    <property type="component" value="Unassembled WGS sequence"/>
</dbReference>
<dbReference type="STRING" id="27835.A0A0N4XWQ7"/>
<keyword evidence="2" id="KW-1185">Reference proteome</keyword>
<reference evidence="1 2" key="2">
    <citation type="submission" date="2018-11" db="EMBL/GenBank/DDBJ databases">
        <authorList>
            <consortium name="Pathogen Informatics"/>
        </authorList>
    </citation>
    <scope>NUCLEOTIDE SEQUENCE [LARGE SCALE GENOMIC DNA]</scope>
</reference>
<dbReference type="InterPro" id="IPR036397">
    <property type="entry name" value="RNaseH_sf"/>
</dbReference>
<dbReference type="WBParaSite" id="NBR_0000735101-mRNA-1">
    <property type="protein sequence ID" value="NBR_0000735101-mRNA-1"/>
    <property type="gene ID" value="NBR_0000735101"/>
</dbReference>